<gene>
    <name evidence="2" type="ORF">B1806_15565</name>
</gene>
<dbReference type="InterPro" id="IPR010054">
    <property type="entry name" value="Type2_sec_GspG"/>
</dbReference>
<organism evidence="2 3">
    <name type="scientific">Metallibacterium scheffleri</name>
    <dbReference type="NCBI Taxonomy" id="993689"/>
    <lineage>
        <taxon>Bacteria</taxon>
        <taxon>Pseudomonadati</taxon>
        <taxon>Pseudomonadota</taxon>
        <taxon>Gammaproteobacteria</taxon>
        <taxon>Lysobacterales</taxon>
        <taxon>Rhodanobacteraceae</taxon>
        <taxon>Metallibacterium</taxon>
    </lineage>
</organism>
<evidence type="ECO:0000313" key="2">
    <source>
        <dbReference type="EMBL" id="THD07000.1"/>
    </source>
</evidence>
<dbReference type="Proteomes" id="UP000307749">
    <property type="component" value="Unassembled WGS sequence"/>
</dbReference>
<dbReference type="STRING" id="993689.GCA_002077135_00139"/>
<dbReference type="GO" id="GO:0015628">
    <property type="term" value="P:protein secretion by the type II secretion system"/>
    <property type="evidence" value="ECO:0007669"/>
    <property type="project" value="InterPro"/>
</dbReference>
<sequence>MEMLAVIVLLGIVAVIVVQAVGHNVEKGRYDAGKAQLAVIEQAISNYDLDNGSPPPDLRALLKAPPSTPDWQGPYLKPSQLVDPFGHAFGYRVPGKHGPYDLIFYGADGKPGGTGYDKDVGSWQ</sequence>
<evidence type="ECO:0000313" key="3">
    <source>
        <dbReference type="Proteomes" id="UP000307749"/>
    </source>
</evidence>
<comment type="caution">
    <text evidence="2">The sequence shown here is derived from an EMBL/GenBank/DDBJ whole genome shotgun (WGS) entry which is preliminary data.</text>
</comment>
<dbReference type="EMBL" id="MWQO01000069">
    <property type="protein sequence ID" value="THD07000.1"/>
    <property type="molecule type" value="Genomic_DNA"/>
</dbReference>
<dbReference type="InterPro" id="IPR045584">
    <property type="entry name" value="Pilin-like"/>
</dbReference>
<dbReference type="InterPro" id="IPR013545">
    <property type="entry name" value="T2SS_protein-GspG_C"/>
</dbReference>
<dbReference type="Gene3D" id="3.30.700.10">
    <property type="entry name" value="Glycoprotein, Type 4 Pilin"/>
    <property type="match status" value="1"/>
</dbReference>
<dbReference type="NCBIfam" id="TIGR01710">
    <property type="entry name" value="typeII_sec_gspG"/>
    <property type="match status" value="1"/>
</dbReference>
<dbReference type="OrthoDB" id="9795612at2"/>
<name>A0A4S3KES7_9GAMM</name>
<evidence type="ECO:0000259" key="1">
    <source>
        <dbReference type="Pfam" id="PF08334"/>
    </source>
</evidence>
<dbReference type="SUPFAM" id="SSF54523">
    <property type="entry name" value="Pili subunits"/>
    <property type="match status" value="1"/>
</dbReference>
<protein>
    <submittedName>
        <fullName evidence="2">Type II secretion system protein GspG</fullName>
    </submittedName>
</protein>
<feature type="domain" description="Type II secretion system protein GspG C-terminal" evidence="1">
    <location>
        <begin position="22"/>
        <end position="123"/>
    </location>
</feature>
<dbReference type="Pfam" id="PF08334">
    <property type="entry name" value="T2SSG"/>
    <property type="match status" value="1"/>
</dbReference>
<accession>A0A4S3KES7</accession>
<keyword evidence="3" id="KW-1185">Reference proteome</keyword>
<dbReference type="AlphaFoldDB" id="A0A4S3KES7"/>
<reference evidence="2 3" key="1">
    <citation type="submission" date="2017-02" db="EMBL/GenBank/DDBJ databases">
        <title>Whole genome sequencing of Metallibacterium scheffleri DSM 24874 (T).</title>
        <authorList>
            <person name="Kumar S."/>
            <person name="Patil P."/>
            <person name="Patil P.B."/>
        </authorList>
    </citation>
    <scope>NUCLEOTIDE SEQUENCE [LARGE SCALE GENOMIC DNA]</scope>
    <source>
        <strain evidence="2 3">DSM 24874</strain>
    </source>
</reference>
<dbReference type="GO" id="GO:0015627">
    <property type="term" value="C:type II protein secretion system complex"/>
    <property type="evidence" value="ECO:0007669"/>
    <property type="project" value="InterPro"/>
</dbReference>
<proteinExistence type="predicted"/>